<keyword evidence="4" id="KW-0547">Nucleotide-binding</keyword>
<dbReference type="OrthoDB" id="9804720at2"/>
<dbReference type="InterPro" id="IPR004125">
    <property type="entry name" value="Signal_recog_particle_SRP54_M"/>
</dbReference>
<dbReference type="EMBL" id="AE000783">
    <property type="protein sequence ID" value="AAC67049.2"/>
    <property type="molecule type" value="Genomic_DNA"/>
</dbReference>
<evidence type="ECO:0000256" key="5">
    <source>
        <dbReference type="ARBA" id="ARBA00022801"/>
    </source>
</evidence>
<gene>
    <name evidence="13" type="primary">ffh</name>
    <name evidence="13" type="ordered locus">BB_0694</name>
</gene>
<evidence type="ECO:0000256" key="9">
    <source>
        <dbReference type="ARBA" id="ARBA00023274"/>
    </source>
</evidence>
<dbReference type="GO" id="GO:0008312">
    <property type="term" value="F:7S RNA binding"/>
    <property type="evidence" value="ECO:0007669"/>
    <property type="project" value="InterPro"/>
</dbReference>
<dbReference type="InterPro" id="IPR042101">
    <property type="entry name" value="SRP54_N_sf"/>
</dbReference>
<name>O51637_BORBU</name>
<dbReference type="SUPFAM" id="SSF47446">
    <property type="entry name" value="Signal peptide-binding domain"/>
    <property type="match status" value="1"/>
</dbReference>
<dbReference type="RefSeq" id="WP_010889802.1">
    <property type="nucleotide sequence ID" value="NC_001318.1"/>
</dbReference>
<keyword evidence="8" id="KW-0733">Signal recognition particle</keyword>
<dbReference type="STRING" id="224326.BB_0694"/>
<dbReference type="PROSITE" id="PS00300">
    <property type="entry name" value="SRP54"/>
    <property type="match status" value="1"/>
</dbReference>
<evidence type="ECO:0000256" key="7">
    <source>
        <dbReference type="ARBA" id="ARBA00023134"/>
    </source>
</evidence>
<dbReference type="InterPro" id="IPR004780">
    <property type="entry name" value="SRP"/>
</dbReference>
<dbReference type="Gene3D" id="3.40.50.300">
    <property type="entry name" value="P-loop containing nucleotide triphosphate hydrolases"/>
    <property type="match status" value="1"/>
</dbReference>
<organism evidence="13 14">
    <name type="scientific">Borreliella burgdorferi (strain ATCC 35210 / DSM 4680 / CIP 102532 / B31)</name>
    <name type="common">Borrelia burgdorferi</name>
    <dbReference type="NCBI Taxonomy" id="224326"/>
    <lineage>
        <taxon>Bacteria</taxon>
        <taxon>Pseudomonadati</taxon>
        <taxon>Spirochaetota</taxon>
        <taxon>Spirochaetia</taxon>
        <taxon>Spirochaetales</taxon>
        <taxon>Borreliaceae</taxon>
        <taxon>Borreliella</taxon>
    </lineage>
</organism>
<dbReference type="GO" id="GO:0006614">
    <property type="term" value="P:SRP-dependent cotranslational protein targeting to membrane"/>
    <property type="evidence" value="ECO:0007669"/>
    <property type="project" value="InterPro"/>
</dbReference>
<sequence>MLESLGSNFRNFINYLSGKSTINDKNIAEAIEIIKNSLVDADVNLRVIRRFLNSIIEESKGVKVLRGIDPKSQFIKIVNDNLVKFLGGKNYELSLHPANKQSYILMLGLQGSGKTTTCAKLSLKLKKENRKVLLVAADTFRAAAVEQLKILGGQVGVPVFSIEGEKDPIKIVKASMKFAESNFFDSVIVDTRGRLEIESLLVEEIKKIKGILRPAETILVVDSMMGQVAVNIAKEFNENVGLTGAIFSKFDSDTRGGAVLSFKSICAVPIKFIGVGEKIEDLDSFYPERIASRILGMGDVVSLVEKVQSVVDKEEAIKLEEKINKASFNFEDYLSQFRRIRQVGGFSNFVSFLPGVSKSMLNSNNLNEESFNKEEAIILSMTKKERINPVILNNPSRKKRIAMGSGTTVFDVNKLIKKFSQATLIMKKMKNKDFQNKIASLLGK</sequence>
<evidence type="ECO:0000259" key="12">
    <source>
        <dbReference type="PROSITE" id="PS00300"/>
    </source>
</evidence>
<dbReference type="InterPro" id="IPR027417">
    <property type="entry name" value="P-loop_NTPase"/>
</dbReference>
<dbReference type="HOGENOM" id="CLU_009301_6_0_12"/>
<dbReference type="SUPFAM" id="SSF47364">
    <property type="entry name" value="Domain of the SRP/SRP receptor G-proteins"/>
    <property type="match status" value="1"/>
</dbReference>
<dbReference type="PATRIC" id="fig|224326.49.peg.1085"/>
<dbReference type="GO" id="GO:0003924">
    <property type="term" value="F:GTPase activity"/>
    <property type="evidence" value="ECO:0007669"/>
    <property type="project" value="InterPro"/>
</dbReference>
<feature type="domain" description="SRP54-type proteins GTP-binding" evidence="12">
    <location>
        <begin position="269"/>
        <end position="282"/>
    </location>
</feature>
<dbReference type="EnsemblBacteria" id="AAC67049">
    <property type="protein sequence ID" value="AAC67049"/>
    <property type="gene ID" value="BB_0694"/>
</dbReference>
<evidence type="ECO:0000313" key="13">
    <source>
        <dbReference type="EMBL" id="AAC67049.2"/>
    </source>
</evidence>
<dbReference type="PANTHER" id="PTHR11564:SF5">
    <property type="entry name" value="SIGNAL RECOGNITION PARTICLE SUBUNIT SRP54"/>
    <property type="match status" value="1"/>
</dbReference>
<dbReference type="AlphaFoldDB" id="O51637"/>
<dbReference type="PANTHER" id="PTHR11564">
    <property type="entry name" value="SIGNAL RECOGNITION PARTICLE 54K PROTEIN SRP54"/>
    <property type="match status" value="1"/>
</dbReference>
<dbReference type="InterPro" id="IPR036891">
    <property type="entry name" value="Signal_recog_part_SRP54_M_sf"/>
</dbReference>
<dbReference type="InterPro" id="IPR013822">
    <property type="entry name" value="Signal_recog_particl_SRP54_hlx"/>
</dbReference>
<dbReference type="Pfam" id="PF02881">
    <property type="entry name" value="SRP54_N"/>
    <property type="match status" value="1"/>
</dbReference>
<keyword evidence="5" id="KW-0378">Hydrolase</keyword>
<evidence type="ECO:0000256" key="3">
    <source>
        <dbReference type="ARBA" id="ARBA00022490"/>
    </source>
</evidence>
<dbReference type="EC" id="3.6.5.4" evidence="10"/>
<dbReference type="Gene3D" id="1.20.120.140">
    <property type="entry name" value="Signal recognition particle SRP54, nucleotide-binding domain"/>
    <property type="match status" value="1"/>
</dbReference>
<keyword evidence="6" id="KW-0694">RNA-binding</keyword>
<comment type="subcellular location">
    <subcellularLocation>
        <location evidence="1">Cytoplasm</location>
    </subcellularLocation>
</comment>
<dbReference type="CDD" id="cd18539">
    <property type="entry name" value="SRP_G"/>
    <property type="match status" value="1"/>
</dbReference>
<dbReference type="PaxDb" id="224326-BB_0694"/>
<dbReference type="InterPro" id="IPR036225">
    <property type="entry name" value="SRP/SRP_N"/>
</dbReference>
<dbReference type="Gene3D" id="1.10.260.30">
    <property type="entry name" value="Signal recognition particle, SRP54 subunit, M-domain"/>
    <property type="match status" value="1"/>
</dbReference>
<evidence type="ECO:0000256" key="2">
    <source>
        <dbReference type="ARBA" id="ARBA00005450"/>
    </source>
</evidence>
<dbReference type="KEGG" id="bbu:BB_0694"/>
<dbReference type="SMART" id="SM00962">
    <property type="entry name" value="SRP54"/>
    <property type="match status" value="1"/>
</dbReference>
<dbReference type="SUPFAM" id="SSF52540">
    <property type="entry name" value="P-loop containing nucleoside triphosphate hydrolases"/>
    <property type="match status" value="1"/>
</dbReference>
<evidence type="ECO:0000256" key="6">
    <source>
        <dbReference type="ARBA" id="ARBA00022884"/>
    </source>
</evidence>
<evidence type="ECO:0000256" key="1">
    <source>
        <dbReference type="ARBA" id="ARBA00004496"/>
    </source>
</evidence>
<proteinExistence type="inferred from homology"/>
<dbReference type="Pfam" id="PF02978">
    <property type="entry name" value="SRP_SPB"/>
    <property type="match status" value="1"/>
</dbReference>
<comment type="catalytic activity">
    <reaction evidence="11">
        <text>GTP + H2O = GDP + phosphate + H(+)</text>
        <dbReference type="Rhea" id="RHEA:19669"/>
        <dbReference type="ChEBI" id="CHEBI:15377"/>
        <dbReference type="ChEBI" id="CHEBI:15378"/>
        <dbReference type="ChEBI" id="CHEBI:37565"/>
        <dbReference type="ChEBI" id="CHEBI:43474"/>
        <dbReference type="ChEBI" id="CHEBI:58189"/>
        <dbReference type="EC" id="3.6.5.4"/>
    </reaction>
</comment>
<accession>O51637</accession>
<keyword evidence="7" id="KW-0342">GTP-binding</keyword>
<dbReference type="SMART" id="SM00963">
    <property type="entry name" value="SRP54_N"/>
    <property type="match status" value="1"/>
</dbReference>
<keyword evidence="14" id="KW-1185">Reference proteome</keyword>
<evidence type="ECO:0000256" key="4">
    <source>
        <dbReference type="ARBA" id="ARBA00022741"/>
    </source>
</evidence>
<dbReference type="Pfam" id="PF00448">
    <property type="entry name" value="SRP54"/>
    <property type="match status" value="1"/>
</dbReference>
<keyword evidence="3" id="KW-0963">Cytoplasm</keyword>
<dbReference type="InterPro" id="IPR022941">
    <property type="entry name" value="SRP54"/>
</dbReference>
<evidence type="ECO:0000256" key="11">
    <source>
        <dbReference type="ARBA" id="ARBA00048027"/>
    </source>
</evidence>
<dbReference type="Proteomes" id="UP000001807">
    <property type="component" value="Chromosome"/>
</dbReference>
<dbReference type="GO" id="GO:0005525">
    <property type="term" value="F:GTP binding"/>
    <property type="evidence" value="ECO:0007669"/>
    <property type="project" value="UniProtKB-KW"/>
</dbReference>
<evidence type="ECO:0000256" key="10">
    <source>
        <dbReference type="ARBA" id="ARBA00035672"/>
    </source>
</evidence>
<keyword evidence="9" id="KW-0687">Ribonucleoprotein</keyword>
<dbReference type="NCBIfam" id="TIGR00959">
    <property type="entry name" value="ffh"/>
    <property type="match status" value="1"/>
</dbReference>
<reference evidence="13 14" key="1">
    <citation type="journal article" date="1997" name="Nature">
        <title>Genomic sequence of a Lyme disease spirochaete, Borrelia burgdorferi.</title>
        <authorList>
            <person name="Fraser C.M."/>
            <person name="Casjens S."/>
            <person name="Huang W.M."/>
            <person name="Sutton G.G."/>
            <person name="Clayton R."/>
            <person name="Lathigra R."/>
            <person name="White O."/>
            <person name="Ketchum K.A."/>
            <person name="Dodson R."/>
            <person name="Hickey E.K."/>
            <person name="Gwinn M."/>
            <person name="Dougherty B."/>
            <person name="Tomb J.F."/>
            <person name="Fleischmann R.D."/>
            <person name="Richardson D."/>
            <person name="Peterson J."/>
            <person name="Kerlavage A.R."/>
            <person name="Quackenbush J."/>
            <person name="Salzberg S."/>
            <person name="Hanson M."/>
            <person name="van Vugt R."/>
            <person name="Palmer N."/>
            <person name="Adams M.D."/>
            <person name="Gocayne J."/>
            <person name="Weidman J."/>
            <person name="Utterback T."/>
            <person name="Watthey L."/>
            <person name="McDonald L."/>
            <person name="Artiach P."/>
            <person name="Bowman C."/>
            <person name="Garland S."/>
            <person name="Fuji C."/>
            <person name="Cotton M.D."/>
            <person name="Horst K."/>
            <person name="Roberts K."/>
            <person name="Hatch B."/>
            <person name="Smith H.O."/>
            <person name="Venter J.C."/>
        </authorList>
    </citation>
    <scope>NUCLEOTIDE SEQUENCE [LARGE SCALE GENOMIC DNA]</scope>
    <source>
        <strain evidence="14">ATCC 35210 / DSM 4680 / CIP 102532 / B31</strain>
    </source>
</reference>
<comment type="similarity">
    <text evidence="2">Belongs to the GTP-binding SRP family. SRP54 subfamily.</text>
</comment>
<dbReference type="GO" id="GO:0048500">
    <property type="term" value="C:signal recognition particle"/>
    <property type="evidence" value="ECO:0007669"/>
    <property type="project" value="InterPro"/>
</dbReference>
<evidence type="ECO:0000313" key="14">
    <source>
        <dbReference type="Proteomes" id="UP000001807"/>
    </source>
</evidence>
<evidence type="ECO:0000256" key="8">
    <source>
        <dbReference type="ARBA" id="ARBA00023135"/>
    </source>
</evidence>
<dbReference type="InterPro" id="IPR000897">
    <property type="entry name" value="SRP54_GTPase_dom"/>
</dbReference>
<protein>
    <recommendedName>
        <fullName evidence="10">signal-recognition-particle GTPase</fullName>
        <ecNumber evidence="10">3.6.5.4</ecNumber>
    </recommendedName>
</protein>